<keyword evidence="1" id="KW-0732">Signal</keyword>
<evidence type="ECO:0008006" key="4">
    <source>
        <dbReference type="Google" id="ProtNLM"/>
    </source>
</evidence>
<accession>A0A975IUN7</accession>
<dbReference type="Proteomes" id="UP000676409">
    <property type="component" value="Chromosome"/>
</dbReference>
<name>A0A975IUN7_9CAUL</name>
<proteinExistence type="predicted"/>
<dbReference type="AlphaFoldDB" id="A0A975IUN7"/>
<evidence type="ECO:0000313" key="2">
    <source>
        <dbReference type="EMBL" id="QUD87930.1"/>
    </source>
</evidence>
<dbReference type="SUPFAM" id="SSF117074">
    <property type="entry name" value="Hypothetical protein PA1324"/>
    <property type="match status" value="1"/>
</dbReference>
<evidence type="ECO:0000256" key="1">
    <source>
        <dbReference type="SAM" id="SignalP"/>
    </source>
</evidence>
<evidence type="ECO:0000313" key="3">
    <source>
        <dbReference type="Proteomes" id="UP000676409"/>
    </source>
</evidence>
<dbReference type="EMBL" id="CP073078">
    <property type="protein sequence ID" value="QUD87930.1"/>
    <property type="molecule type" value="Genomic_DNA"/>
</dbReference>
<protein>
    <recommendedName>
        <fullName evidence="4">Carboxypeptidase regulatory-like domain-containing protein</fullName>
    </recommendedName>
</protein>
<organism evidence="2 3">
    <name type="scientific">Phenylobacterium montanum</name>
    <dbReference type="NCBI Taxonomy" id="2823693"/>
    <lineage>
        <taxon>Bacteria</taxon>
        <taxon>Pseudomonadati</taxon>
        <taxon>Pseudomonadota</taxon>
        <taxon>Alphaproteobacteria</taxon>
        <taxon>Caulobacterales</taxon>
        <taxon>Caulobacteraceae</taxon>
        <taxon>Phenylobacterium</taxon>
    </lineage>
</organism>
<dbReference type="KEGG" id="caul:KCG34_23305"/>
<dbReference type="PROSITE" id="PS51257">
    <property type="entry name" value="PROKAR_LIPOPROTEIN"/>
    <property type="match status" value="1"/>
</dbReference>
<feature type="chain" id="PRO_5037078724" description="Carboxypeptidase regulatory-like domain-containing protein" evidence="1">
    <location>
        <begin position="21"/>
        <end position="168"/>
    </location>
</feature>
<sequence length="168" mass="17422">MSRASYTLLFALLLAGCETVGPSAPSVSAPPPPPPPTMEYGSITGFGAFHTASGALATCAGQSVALMAATPGARARMTALYGSASHAMTSIATVKARAAKAPPSTEPLVDSTQCAADGRFAFSNLKAGIYFVVTRVRLDHPVRGQEEFAVMQEVPLRLGETQQVRLTP</sequence>
<dbReference type="RefSeq" id="WP_211937981.1">
    <property type="nucleotide sequence ID" value="NZ_CP073078.1"/>
</dbReference>
<feature type="signal peptide" evidence="1">
    <location>
        <begin position="1"/>
        <end position="20"/>
    </location>
</feature>
<reference evidence="2" key="1">
    <citation type="submission" date="2021-04" db="EMBL/GenBank/DDBJ databases">
        <title>The complete genome sequence of Caulobacter sp. S6.</title>
        <authorList>
            <person name="Tang Y."/>
            <person name="Ouyang W."/>
            <person name="Liu Q."/>
            <person name="Huang B."/>
            <person name="Guo Z."/>
            <person name="Lei P."/>
        </authorList>
    </citation>
    <scope>NUCLEOTIDE SEQUENCE</scope>
    <source>
        <strain evidence="2">S6</strain>
    </source>
</reference>
<gene>
    <name evidence="2" type="ORF">KCG34_23305</name>
</gene>
<keyword evidence="3" id="KW-1185">Reference proteome</keyword>